<dbReference type="Pfam" id="PF13635">
    <property type="entry name" value="DUF4143"/>
    <property type="match status" value="1"/>
</dbReference>
<sequence length="414" mass="48179">MYIKRSLEDEVEPFLRRKEVIAILGPRQAGKTTFLQHLAQKMEKAGKKVKFLTFESHQDLEGFQEDIEYFKQSIQGFDAVFIDEFQYARDGGQKLKYLFDTTQTKYVISGSSSLELTFQTGRYMVGRMITFTLQPLSFKEYLSFKDKALATILQRKTSSDWQTSTPDSSLSKVVSEKLERYFEEYILEGGYPAVVTAQPEEKQKILAAIVDNYLLKDIKNLLQLSTDEALWRLVKLLATQIGNLIEYNELGTSSGLSYQKLREHLRILEQTYIIHIFRPFFQNKRTEIVKNPKVYFVDNGLRNFALKDFRPLKLRNDAGSLVENYVHNRLSSERLQYLYFWRTKNKAEVDFIIEKEGTLVPVEVKYTNKPIIGKSLYSFIEKFKPTRAFVLTKGFTGEKKIGNCTVIFRPVYSI</sequence>
<gene>
    <name evidence="2" type="ORF">A3F54_00780</name>
</gene>
<reference evidence="2 3" key="1">
    <citation type="journal article" date="2016" name="Nat. Commun.">
        <title>Thousands of microbial genomes shed light on interconnected biogeochemical processes in an aquifer system.</title>
        <authorList>
            <person name="Anantharaman K."/>
            <person name="Brown C.T."/>
            <person name="Hug L.A."/>
            <person name="Sharon I."/>
            <person name="Castelle C.J."/>
            <person name="Probst A.J."/>
            <person name="Thomas B.C."/>
            <person name="Singh A."/>
            <person name="Wilkins M.J."/>
            <person name="Karaoz U."/>
            <person name="Brodie E.L."/>
            <person name="Williams K.H."/>
            <person name="Hubbard S.S."/>
            <person name="Banfield J.F."/>
        </authorList>
    </citation>
    <scope>NUCLEOTIDE SEQUENCE [LARGE SCALE GENOMIC DNA]</scope>
</reference>
<dbReference type="PANTHER" id="PTHR43566">
    <property type="entry name" value="CONSERVED PROTEIN"/>
    <property type="match status" value="1"/>
</dbReference>
<comment type="caution">
    <text evidence="2">The sequence shown here is derived from an EMBL/GenBank/DDBJ whole genome shotgun (WGS) entry which is preliminary data.</text>
</comment>
<dbReference type="SMART" id="SM00382">
    <property type="entry name" value="AAA"/>
    <property type="match status" value="1"/>
</dbReference>
<name>A0A1G2B750_9BACT</name>
<dbReference type="PANTHER" id="PTHR43566:SF1">
    <property type="entry name" value="AAA+ ATPASE DOMAIN-CONTAINING PROTEIN"/>
    <property type="match status" value="1"/>
</dbReference>
<dbReference type="InterPro" id="IPR027417">
    <property type="entry name" value="P-loop_NTPase"/>
</dbReference>
<dbReference type="SUPFAM" id="SSF52540">
    <property type="entry name" value="P-loop containing nucleoside triphosphate hydrolases"/>
    <property type="match status" value="2"/>
</dbReference>
<accession>A0A1G2B750</accession>
<dbReference type="EMBL" id="MHKD01000018">
    <property type="protein sequence ID" value="OGY84070.1"/>
    <property type="molecule type" value="Genomic_DNA"/>
</dbReference>
<dbReference type="Gene3D" id="3.40.50.300">
    <property type="entry name" value="P-loop containing nucleotide triphosphate hydrolases"/>
    <property type="match status" value="1"/>
</dbReference>
<dbReference type="AlphaFoldDB" id="A0A1G2B750"/>
<dbReference type="InterPro" id="IPR041682">
    <property type="entry name" value="AAA_14"/>
</dbReference>
<dbReference type="InterPro" id="IPR025420">
    <property type="entry name" value="DUF4143"/>
</dbReference>
<organism evidence="2 3">
    <name type="scientific">Candidatus Kerfeldbacteria bacterium RIFCSPHIGHO2_12_FULL_48_17</name>
    <dbReference type="NCBI Taxonomy" id="1798542"/>
    <lineage>
        <taxon>Bacteria</taxon>
        <taxon>Candidatus Kerfeldiibacteriota</taxon>
    </lineage>
</organism>
<dbReference type="Pfam" id="PF13173">
    <property type="entry name" value="AAA_14"/>
    <property type="match status" value="1"/>
</dbReference>
<dbReference type="InterPro" id="IPR003593">
    <property type="entry name" value="AAA+_ATPase"/>
</dbReference>
<evidence type="ECO:0000259" key="1">
    <source>
        <dbReference type="SMART" id="SM00382"/>
    </source>
</evidence>
<evidence type="ECO:0000313" key="3">
    <source>
        <dbReference type="Proteomes" id="UP000176952"/>
    </source>
</evidence>
<feature type="domain" description="AAA+ ATPase" evidence="1">
    <location>
        <begin position="17"/>
        <end position="136"/>
    </location>
</feature>
<proteinExistence type="predicted"/>
<evidence type="ECO:0000313" key="2">
    <source>
        <dbReference type="EMBL" id="OGY84070.1"/>
    </source>
</evidence>
<protein>
    <recommendedName>
        <fullName evidence="1">AAA+ ATPase domain-containing protein</fullName>
    </recommendedName>
</protein>
<dbReference type="Proteomes" id="UP000176952">
    <property type="component" value="Unassembled WGS sequence"/>
</dbReference>
<dbReference type="InterPro" id="IPR011335">
    <property type="entry name" value="Restrct_endonuc-II-like"/>
</dbReference>
<dbReference type="SUPFAM" id="SSF52980">
    <property type="entry name" value="Restriction endonuclease-like"/>
    <property type="match status" value="1"/>
</dbReference>